<evidence type="ECO:0000313" key="7">
    <source>
        <dbReference type="EMBL" id="CAB4202759.1"/>
    </source>
</evidence>
<keyword evidence="2" id="KW-0946">Virion</keyword>
<dbReference type="GO" id="GO:0098015">
    <property type="term" value="C:virus tail"/>
    <property type="evidence" value="ECO:0007669"/>
    <property type="project" value="UniProtKB-KW"/>
</dbReference>
<dbReference type="PROSITE" id="PS51688">
    <property type="entry name" value="ICA"/>
    <property type="match status" value="1"/>
</dbReference>
<comment type="subcellular location">
    <subcellularLocation>
        <location evidence="1">Virion</location>
    </subcellularLocation>
</comment>
<evidence type="ECO:0000313" key="9">
    <source>
        <dbReference type="EMBL" id="CAB5229431.1"/>
    </source>
</evidence>
<organism evidence="6">
    <name type="scientific">uncultured Caudovirales phage</name>
    <dbReference type="NCBI Taxonomy" id="2100421"/>
    <lineage>
        <taxon>Viruses</taxon>
        <taxon>Duplodnaviria</taxon>
        <taxon>Heunggongvirae</taxon>
        <taxon>Uroviricota</taxon>
        <taxon>Caudoviricetes</taxon>
        <taxon>Peduoviridae</taxon>
        <taxon>Maltschvirus</taxon>
        <taxon>Maltschvirus maltsch</taxon>
    </lineage>
</organism>
<dbReference type="EMBL" id="LR797047">
    <property type="protein sequence ID" value="CAB4183561.1"/>
    <property type="molecule type" value="Genomic_DNA"/>
</dbReference>
<dbReference type="EMBL" id="LR796883">
    <property type="protein sequence ID" value="CAB4172539.1"/>
    <property type="molecule type" value="Genomic_DNA"/>
</dbReference>
<sequence length="365" mass="37903">MTVPNTFANATTAIPLVQLDQNFNTGVTLGNTTVFLGNTTTTLGNVTLTGANVTTKTLVLNGATSGSTTITPTDAVTATITLPSATGTLQTTAGSLASNTGLPISTGVSGLGSGVATFLATPSSANLAAAVTGETGSGALVFGTSPTISAITFSGVNTGDLNINAGSVPNTGNTGALSATQSVNGAVLAGFYHSASVPEYIYVLHAATNNGTGNQFMRFDEGGGSALMRMAFDSNGGLRNYSGNNVNLSDMRVKDLFEDYTPEMLNELEAKFCAIRRGRFKYNDQTHDDWNYGKSAQSVAEHLPGLAGVWNETKEKDGVLEEVPKEEQLLCEYSHDITQIGEALLVRALKRIEALEARVAALEAK</sequence>
<evidence type="ECO:0000259" key="3">
    <source>
        <dbReference type="PROSITE" id="PS51688"/>
    </source>
</evidence>
<evidence type="ECO:0000256" key="2">
    <source>
        <dbReference type="ARBA" id="ARBA00022732"/>
    </source>
</evidence>
<evidence type="ECO:0000313" key="8">
    <source>
        <dbReference type="EMBL" id="CAB4214805.1"/>
    </source>
</evidence>
<keyword evidence="2" id="KW-1227">Viral tail protein</keyword>
<evidence type="ECO:0000256" key="1">
    <source>
        <dbReference type="ARBA" id="ARBA00004328"/>
    </source>
</evidence>
<accession>A0A6J5QPZ8</accession>
<name>A0A6J5QPZ8_9CAUD</name>
<protein>
    <recommendedName>
        <fullName evidence="3">Peptidase S74 domain-containing protein</fullName>
    </recommendedName>
</protein>
<dbReference type="InterPro" id="IPR030392">
    <property type="entry name" value="S74_ICA"/>
</dbReference>
<evidence type="ECO:0000313" key="4">
    <source>
        <dbReference type="EMBL" id="CAB4151642.1"/>
    </source>
</evidence>
<proteinExistence type="predicted"/>
<feature type="domain" description="Peptidase S74" evidence="3">
    <location>
        <begin position="249"/>
        <end position="359"/>
    </location>
</feature>
<dbReference type="EMBL" id="LR796570">
    <property type="protein sequence ID" value="CAB4151642.1"/>
    <property type="molecule type" value="Genomic_DNA"/>
</dbReference>
<dbReference type="EMBL" id="LR797322">
    <property type="protein sequence ID" value="CAB4202759.1"/>
    <property type="molecule type" value="Genomic_DNA"/>
</dbReference>
<dbReference type="EMBL" id="LR797416">
    <property type="protein sequence ID" value="CAB4214805.1"/>
    <property type="molecule type" value="Genomic_DNA"/>
</dbReference>
<dbReference type="EMBL" id="LR798399">
    <property type="protein sequence ID" value="CAB5229431.1"/>
    <property type="molecule type" value="Genomic_DNA"/>
</dbReference>
<evidence type="ECO:0000313" key="5">
    <source>
        <dbReference type="EMBL" id="CAB4172539.1"/>
    </source>
</evidence>
<evidence type="ECO:0000313" key="6">
    <source>
        <dbReference type="EMBL" id="CAB4183561.1"/>
    </source>
</evidence>
<gene>
    <name evidence="6" type="ORF">UFOVP1104_23</name>
    <name evidence="7" type="ORF">UFOVP1371_36</name>
    <name evidence="8" type="ORF">UFOVP1468_44</name>
    <name evidence="9" type="ORF">UFOVP1555_55</name>
    <name evidence="4" type="ORF">UFOVP596_27</name>
    <name evidence="5" type="ORF">UFOVP938_17</name>
</gene>
<reference evidence="6" key="1">
    <citation type="submission" date="2020-05" db="EMBL/GenBank/DDBJ databases">
        <authorList>
            <person name="Chiriac C."/>
            <person name="Salcher M."/>
            <person name="Ghai R."/>
            <person name="Kavagutti S V."/>
        </authorList>
    </citation>
    <scope>NUCLEOTIDE SEQUENCE</scope>
</reference>